<accession>A0AAD7EMX5</accession>
<evidence type="ECO:0000256" key="1">
    <source>
        <dbReference type="SAM" id="MobiDB-lite"/>
    </source>
</evidence>
<protein>
    <submittedName>
        <fullName evidence="2">Uncharacterized protein</fullName>
    </submittedName>
</protein>
<sequence length="110" mass="11864">MSRVTALLDCFWLKAAPICAEFLRGSLHSSVIPWAASVGPIKPLSPHELTPSADSLARLPAAASERPQPPHPSSSQPPLFTCPQPLARLPPTPTITSRRCYASKGEWRNA</sequence>
<proteinExistence type="predicted"/>
<gene>
    <name evidence="2" type="ORF">DFH08DRAFT_874141</name>
</gene>
<name>A0AAD7EMX5_9AGAR</name>
<feature type="region of interest" description="Disordered" evidence="1">
    <location>
        <begin position="46"/>
        <end position="97"/>
    </location>
</feature>
<evidence type="ECO:0000313" key="3">
    <source>
        <dbReference type="Proteomes" id="UP001218218"/>
    </source>
</evidence>
<comment type="caution">
    <text evidence="2">The sequence shown here is derived from an EMBL/GenBank/DDBJ whole genome shotgun (WGS) entry which is preliminary data.</text>
</comment>
<keyword evidence="3" id="KW-1185">Reference proteome</keyword>
<organism evidence="2 3">
    <name type="scientific">Mycena albidolilacea</name>
    <dbReference type="NCBI Taxonomy" id="1033008"/>
    <lineage>
        <taxon>Eukaryota</taxon>
        <taxon>Fungi</taxon>
        <taxon>Dikarya</taxon>
        <taxon>Basidiomycota</taxon>
        <taxon>Agaricomycotina</taxon>
        <taxon>Agaricomycetes</taxon>
        <taxon>Agaricomycetidae</taxon>
        <taxon>Agaricales</taxon>
        <taxon>Marasmiineae</taxon>
        <taxon>Mycenaceae</taxon>
        <taxon>Mycena</taxon>
    </lineage>
</organism>
<reference evidence="2" key="1">
    <citation type="submission" date="2023-03" db="EMBL/GenBank/DDBJ databases">
        <title>Massive genome expansion in bonnet fungi (Mycena s.s.) driven by repeated elements and novel gene families across ecological guilds.</title>
        <authorList>
            <consortium name="Lawrence Berkeley National Laboratory"/>
            <person name="Harder C.B."/>
            <person name="Miyauchi S."/>
            <person name="Viragh M."/>
            <person name="Kuo A."/>
            <person name="Thoen E."/>
            <person name="Andreopoulos B."/>
            <person name="Lu D."/>
            <person name="Skrede I."/>
            <person name="Drula E."/>
            <person name="Henrissat B."/>
            <person name="Morin E."/>
            <person name="Kohler A."/>
            <person name="Barry K."/>
            <person name="LaButti K."/>
            <person name="Morin E."/>
            <person name="Salamov A."/>
            <person name="Lipzen A."/>
            <person name="Mereny Z."/>
            <person name="Hegedus B."/>
            <person name="Baldrian P."/>
            <person name="Stursova M."/>
            <person name="Weitz H."/>
            <person name="Taylor A."/>
            <person name="Grigoriev I.V."/>
            <person name="Nagy L.G."/>
            <person name="Martin F."/>
            <person name="Kauserud H."/>
        </authorList>
    </citation>
    <scope>NUCLEOTIDE SEQUENCE</scope>
    <source>
        <strain evidence="2">CBHHK002</strain>
    </source>
</reference>
<evidence type="ECO:0000313" key="2">
    <source>
        <dbReference type="EMBL" id="KAJ7342364.1"/>
    </source>
</evidence>
<dbReference type="AlphaFoldDB" id="A0AAD7EMX5"/>
<dbReference type="EMBL" id="JARIHO010000025">
    <property type="protein sequence ID" value="KAJ7342364.1"/>
    <property type="molecule type" value="Genomic_DNA"/>
</dbReference>
<dbReference type="Proteomes" id="UP001218218">
    <property type="component" value="Unassembled WGS sequence"/>
</dbReference>